<comment type="similarity">
    <text evidence="2">Belongs to the class-IV pyridoxal-phosphate-dependent aminotransferase family.</text>
</comment>
<feature type="transmembrane region" description="Helical" evidence="5">
    <location>
        <begin position="338"/>
        <end position="361"/>
    </location>
</feature>
<dbReference type="EMBL" id="JAFCMP010000334">
    <property type="protein sequence ID" value="KAG5181201.1"/>
    <property type="molecule type" value="Genomic_DNA"/>
</dbReference>
<evidence type="ECO:0000256" key="1">
    <source>
        <dbReference type="ARBA" id="ARBA00001933"/>
    </source>
</evidence>
<evidence type="ECO:0000256" key="3">
    <source>
        <dbReference type="ARBA" id="ARBA00022898"/>
    </source>
</evidence>
<proteinExistence type="inferred from homology"/>
<dbReference type="InterPro" id="IPR036038">
    <property type="entry name" value="Aminotransferase-like"/>
</dbReference>
<name>A0A835YTB1_9STRA</name>
<dbReference type="GO" id="GO:0046394">
    <property type="term" value="P:carboxylic acid biosynthetic process"/>
    <property type="evidence" value="ECO:0007669"/>
    <property type="project" value="UniProtKB-ARBA"/>
</dbReference>
<gene>
    <name evidence="6" type="ORF">JKP88DRAFT_261106</name>
</gene>
<dbReference type="CDD" id="cd00449">
    <property type="entry name" value="PLPDE_IV"/>
    <property type="match status" value="1"/>
</dbReference>
<evidence type="ECO:0000256" key="2">
    <source>
        <dbReference type="ARBA" id="ARBA00009320"/>
    </source>
</evidence>
<comment type="cofactor">
    <cofactor evidence="1">
        <name>pyridoxal 5'-phosphate</name>
        <dbReference type="ChEBI" id="CHEBI:597326"/>
    </cofactor>
</comment>
<sequence>MCTAVTDPAFFVVPLDDHLVHRGHAVFDTCNVKNGRAYGLSFHLERFLRSAELARIRHPYKKEELRAIILRTIAATGMRDNIFVRYWMGAGRGDFTVTPKNSTGATFYVCVHGDGRNSGTVSTGPSTQERGRREFMSDAPLKPPLLAGIKSTNYLLNALCAMDSEGAGGALGIQADADGRVMESSIANIAIVDQCGVLRTPKFEGILAGTTVKRAFVLAPRLLEAGLLEGFELGDVLVEEFSTAQEVMSFGGGHCVPVVEINGEKIGSGTPGPVWQALNRLLEEDMEDSEYLDQVPYKEMEAQRRPMQRDAGSQRALAAGASGSSSSMRGFDVLAGAAYGYSASTLLSVTTVAALTGVILARVLM</sequence>
<keyword evidence="5" id="KW-0812">Transmembrane</keyword>
<feature type="region of interest" description="Disordered" evidence="4">
    <location>
        <begin position="302"/>
        <end position="327"/>
    </location>
</feature>
<evidence type="ECO:0000313" key="7">
    <source>
        <dbReference type="Proteomes" id="UP000664859"/>
    </source>
</evidence>
<protein>
    <submittedName>
        <fullName evidence="6">Aminotransferase</fullName>
    </submittedName>
</protein>
<keyword evidence="6" id="KW-0808">Transferase</keyword>
<keyword evidence="5" id="KW-1133">Transmembrane helix</keyword>
<keyword evidence="3" id="KW-0663">Pyridoxal phosphate</keyword>
<dbReference type="OrthoDB" id="25921at2759"/>
<dbReference type="Gene3D" id="3.30.470.10">
    <property type="match status" value="1"/>
</dbReference>
<dbReference type="InterPro" id="IPR050571">
    <property type="entry name" value="Class-IV_PLP-Dep_Aminotrnsfr"/>
</dbReference>
<evidence type="ECO:0000313" key="6">
    <source>
        <dbReference type="EMBL" id="KAG5181201.1"/>
    </source>
</evidence>
<dbReference type="GO" id="GO:0008483">
    <property type="term" value="F:transaminase activity"/>
    <property type="evidence" value="ECO:0007669"/>
    <property type="project" value="UniProtKB-KW"/>
</dbReference>
<dbReference type="GO" id="GO:0008652">
    <property type="term" value="P:amino acid biosynthetic process"/>
    <property type="evidence" value="ECO:0007669"/>
    <property type="project" value="UniProtKB-ARBA"/>
</dbReference>
<dbReference type="Pfam" id="PF01063">
    <property type="entry name" value="Aminotran_4"/>
    <property type="match status" value="1"/>
</dbReference>
<keyword evidence="7" id="KW-1185">Reference proteome</keyword>
<evidence type="ECO:0000256" key="5">
    <source>
        <dbReference type="SAM" id="Phobius"/>
    </source>
</evidence>
<dbReference type="PANTHER" id="PTHR42743">
    <property type="entry name" value="AMINO-ACID AMINOTRANSFERASE"/>
    <property type="match status" value="1"/>
</dbReference>
<dbReference type="InterPro" id="IPR043132">
    <property type="entry name" value="BCAT-like_C"/>
</dbReference>
<evidence type="ECO:0000256" key="4">
    <source>
        <dbReference type="SAM" id="MobiDB-lite"/>
    </source>
</evidence>
<keyword evidence="6" id="KW-0032">Aminotransferase</keyword>
<dbReference type="InterPro" id="IPR043131">
    <property type="entry name" value="BCAT-like_N"/>
</dbReference>
<dbReference type="PANTHER" id="PTHR42743:SF22">
    <property type="entry name" value="D-AMINO-ACID TRANSAMINASE, CHLOROPLASTIC"/>
    <property type="match status" value="1"/>
</dbReference>
<feature type="compositionally biased region" description="Low complexity" evidence="4">
    <location>
        <begin position="311"/>
        <end position="327"/>
    </location>
</feature>
<dbReference type="AlphaFoldDB" id="A0A835YTB1"/>
<organism evidence="6 7">
    <name type="scientific">Tribonema minus</name>
    <dbReference type="NCBI Taxonomy" id="303371"/>
    <lineage>
        <taxon>Eukaryota</taxon>
        <taxon>Sar</taxon>
        <taxon>Stramenopiles</taxon>
        <taxon>Ochrophyta</taxon>
        <taxon>PX clade</taxon>
        <taxon>Xanthophyceae</taxon>
        <taxon>Tribonematales</taxon>
        <taxon>Tribonemataceae</taxon>
        <taxon>Tribonema</taxon>
    </lineage>
</organism>
<comment type="caution">
    <text evidence="6">The sequence shown here is derived from an EMBL/GenBank/DDBJ whole genome shotgun (WGS) entry which is preliminary data.</text>
</comment>
<dbReference type="Gene3D" id="3.20.10.10">
    <property type="entry name" value="D-amino Acid Aminotransferase, subunit A, domain 2"/>
    <property type="match status" value="1"/>
</dbReference>
<keyword evidence="5" id="KW-0472">Membrane</keyword>
<dbReference type="SUPFAM" id="SSF56752">
    <property type="entry name" value="D-aminoacid aminotransferase-like PLP-dependent enzymes"/>
    <property type="match status" value="1"/>
</dbReference>
<reference evidence="6" key="1">
    <citation type="submission" date="2021-02" db="EMBL/GenBank/DDBJ databases">
        <title>First Annotated Genome of the Yellow-green Alga Tribonema minus.</title>
        <authorList>
            <person name="Mahan K.M."/>
        </authorList>
    </citation>
    <scope>NUCLEOTIDE SEQUENCE</scope>
    <source>
        <strain evidence="6">UTEX B ZZ1240</strain>
    </source>
</reference>
<accession>A0A835YTB1</accession>
<dbReference type="Proteomes" id="UP000664859">
    <property type="component" value="Unassembled WGS sequence"/>
</dbReference>
<dbReference type="InterPro" id="IPR001544">
    <property type="entry name" value="Aminotrans_IV"/>
</dbReference>
<dbReference type="FunFam" id="3.20.10.10:FF:000002">
    <property type="entry name" value="D-alanine aminotransferase"/>
    <property type="match status" value="1"/>
</dbReference>